<gene>
    <name evidence="4" type="ORF">GCM10007096_21530</name>
</gene>
<dbReference type="InterPro" id="IPR034660">
    <property type="entry name" value="DinB/YfiT-like"/>
</dbReference>
<evidence type="ECO:0000256" key="3">
    <source>
        <dbReference type="PIRSR" id="PIRSR607837-1"/>
    </source>
</evidence>
<dbReference type="GO" id="GO:0046872">
    <property type="term" value="F:metal ion binding"/>
    <property type="evidence" value="ECO:0007669"/>
    <property type="project" value="UniProtKB-KW"/>
</dbReference>
<dbReference type="PANTHER" id="PTHR37302">
    <property type="entry name" value="SLR1116 PROTEIN"/>
    <property type="match status" value="1"/>
</dbReference>
<reference evidence="4" key="2">
    <citation type="submission" date="2020-09" db="EMBL/GenBank/DDBJ databases">
        <authorList>
            <person name="Sun Q."/>
            <person name="Zhou Y."/>
        </authorList>
    </citation>
    <scope>NUCLEOTIDE SEQUENCE</scope>
    <source>
        <strain evidence="4">CGMCC 1.12777</strain>
    </source>
</reference>
<evidence type="ECO:0000313" key="4">
    <source>
        <dbReference type="EMBL" id="GGH82321.1"/>
    </source>
</evidence>
<dbReference type="SUPFAM" id="SSF109854">
    <property type="entry name" value="DinB/YfiT-like putative metalloenzymes"/>
    <property type="match status" value="1"/>
</dbReference>
<feature type="binding site" evidence="3">
    <location>
        <position position="131"/>
    </location>
    <ligand>
        <name>a divalent metal cation</name>
        <dbReference type="ChEBI" id="CHEBI:60240"/>
    </ligand>
</feature>
<name>A0A8J2ZWI0_9BACL</name>
<dbReference type="RefSeq" id="WP_188497410.1">
    <property type="nucleotide sequence ID" value="NZ_BMFV01000015.1"/>
</dbReference>
<dbReference type="Proteomes" id="UP000656813">
    <property type="component" value="Unassembled WGS sequence"/>
</dbReference>
<evidence type="ECO:0000256" key="2">
    <source>
        <dbReference type="ARBA" id="ARBA00022723"/>
    </source>
</evidence>
<dbReference type="Gene3D" id="1.20.120.450">
    <property type="entry name" value="dinb family like domain"/>
    <property type="match status" value="1"/>
</dbReference>
<reference evidence="4" key="1">
    <citation type="journal article" date="2014" name="Int. J. Syst. Evol. Microbiol.">
        <title>Complete genome sequence of Corynebacterium casei LMG S-19264T (=DSM 44701T), isolated from a smear-ripened cheese.</title>
        <authorList>
            <consortium name="US DOE Joint Genome Institute (JGI-PGF)"/>
            <person name="Walter F."/>
            <person name="Albersmeier A."/>
            <person name="Kalinowski J."/>
            <person name="Ruckert C."/>
        </authorList>
    </citation>
    <scope>NUCLEOTIDE SEQUENCE</scope>
    <source>
        <strain evidence="4">CGMCC 1.12777</strain>
    </source>
</reference>
<dbReference type="InterPro" id="IPR007837">
    <property type="entry name" value="DinB"/>
</dbReference>
<comment type="similarity">
    <text evidence="1">Belongs to the DinB family.</text>
</comment>
<feature type="binding site" evidence="3">
    <location>
        <position position="48"/>
    </location>
    <ligand>
        <name>a divalent metal cation</name>
        <dbReference type="ChEBI" id="CHEBI:60240"/>
    </ligand>
</feature>
<evidence type="ECO:0000256" key="1">
    <source>
        <dbReference type="ARBA" id="ARBA00008635"/>
    </source>
</evidence>
<dbReference type="Pfam" id="PF05163">
    <property type="entry name" value="DinB"/>
    <property type="match status" value="1"/>
</dbReference>
<dbReference type="EMBL" id="BMFV01000015">
    <property type="protein sequence ID" value="GGH82321.1"/>
    <property type="molecule type" value="Genomic_DNA"/>
</dbReference>
<comment type="caution">
    <text evidence="4">The sequence shown here is derived from an EMBL/GenBank/DDBJ whole genome shotgun (WGS) entry which is preliminary data.</text>
</comment>
<protein>
    <submittedName>
        <fullName evidence="4">DNA damage-inducible protein DinB</fullName>
    </submittedName>
</protein>
<dbReference type="PANTHER" id="PTHR37302:SF3">
    <property type="entry name" value="DAMAGE-INDUCIBLE PROTEIN DINB"/>
    <property type="match status" value="1"/>
</dbReference>
<evidence type="ECO:0000313" key="5">
    <source>
        <dbReference type="Proteomes" id="UP000656813"/>
    </source>
</evidence>
<organism evidence="4 5">
    <name type="scientific">Pullulanibacillus pueri</name>
    <dbReference type="NCBI Taxonomy" id="1437324"/>
    <lineage>
        <taxon>Bacteria</taxon>
        <taxon>Bacillati</taxon>
        <taxon>Bacillota</taxon>
        <taxon>Bacilli</taxon>
        <taxon>Bacillales</taxon>
        <taxon>Sporolactobacillaceae</taxon>
        <taxon>Pullulanibacillus</taxon>
    </lineage>
</organism>
<keyword evidence="5" id="KW-1185">Reference proteome</keyword>
<accession>A0A8J2ZWI0</accession>
<sequence length="161" mass="18988">MTVLKEQYEWIRQTREALFAYCERINHEDYIRELENFGGWSMRKLHAHVVACYQVWLGHFAMKSAMTIVNPDSDWTVQDMRQLFTEVDDLVFSFINTFKGKWDQELSGPVPWKEGEEALTALWLYTHTLTHEFHHKGQLVSISRQLGYIPEDTDLIAPSHI</sequence>
<keyword evidence="2 3" id="KW-0479">Metal-binding</keyword>
<proteinExistence type="inferred from homology"/>
<dbReference type="AlphaFoldDB" id="A0A8J2ZWI0"/>
<feature type="binding site" evidence="3">
    <location>
        <position position="135"/>
    </location>
    <ligand>
        <name>a divalent metal cation</name>
        <dbReference type="ChEBI" id="CHEBI:60240"/>
    </ligand>
</feature>